<dbReference type="AlphaFoldDB" id="A0A2T3JR39"/>
<dbReference type="Proteomes" id="UP000240987">
    <property type="component" value="Unassembled WGS sequence"/>
</dbReference>
<gene>
    <name evidence="2" type="ORF">C9J12_00960</name>
</gene>
<evidence type="ECO:0000313" key="3">
    <source>
        <dbReference type="Proteomes" id="UP000240987"/>
    </source>
</evidence>
<dbReference type="OrthoDB" id="5903961at2"/>
<evidence type="ECO:0000313" key="2">
    <source>
        <dbReference type="EMBL" id="PSU51551.1"/>
    </source>
</evidence>
<name>A0A2T3JR39_9GAMM</name>
<feature type="region of interest" description="Disordered" evidence="1">
    <location>
        <begin position="1"/>
        <end position="24"/>
    </location>
</feature>
<keyword evidence="3" id="KW-1185">Reference proteome</keyword>
<evidence type="ECO:0008006" key="4">
    <source>
        <dbReference type="Google" id="ProtNLM"/>
    </source>
</evidence>
<protein>
    <recommendedName>
        <fullName evidence="4">Chromosome partitioning protein ParA</fullName>
    </recommendedName>
</protein>
<reference evidence="2 3" key="1">
    <citation type="submission" date="2018-01" db="EMBL/GenBank/DDBJ databases">
        <title>Whole genome sequencing of Histamine producing bacteria.</title>
        <authorList>
            <person name="Butler K."/>
        </authorList>
    </citation>
    <scope>NUCLEOTIDE SEQUENCE [LARGE SCALE GENOMIC DNA]</scope>
    <source>
        <strain evidence="2 3">JCM 12947</strain>
    </source>
</reference>
<sequence length="93" mass="10022">MVSITRLPPSIHPQQKPQASKPAAVVNNTQSAVIASGVSKLATSPDVILNARANIQYDQPEGINREALDSYLGVMHQNKRDELSNLVGVDLYA</sequence>
<dbReference type="RefSeq" id="WP_011217816.1">
    <property type="nucleotide sequence ID" value="NZ_JAKJUA010000013.1"/>
</dbReference>
<dbReference type="EMBL" id="PYMJ01000001">
    <property type="protein sequence ID" value="PSU51551.1"/>
    <property type="molecule type" value="Genomic_DNA"/>
</dbReference>
<comment type="caution">
    <text evidence="2">The sequence shown here is derived from an EMBL/GenBank/DDBJ whole genome shotgun (WGS) entry which is preliminary data.</text>
</comment>
<accession>A0A2T3JR39</accession>
<proteinExistence type="predicted"/>
<evidence type="ECO:0000256" key="1">
    <source>
        <dbReference type="SAM" id="MobiDB-lite"/>
    </source>
</evidence>
<organism evidence="2 3">
    <name type="scientific">Photobacterium frigidiphilum</name>
    <dbReference type="NCBI Taxonomy" id="264736"/>
    <lineage>
        <taxon>Bacteria</taxon>
        <taxon>Pseudomonadati</taxon>
        <taxon>Pseudomonadota</taxon>
        <taxon>Gammaproteobacteria</taxon>
        <taxon>Vibrionales</taxon>
        <taxon>Vibrionaceae</taxon>
        <taxon>Photobacterium</taxon>
    </lineage>
</organism>